<proteinExistence type="inferred from homology"/>
<dbReference type="AlphaFoldDB" id="A0A8J4T3M2"/>
<dbReference type="FunFam" id="3.30.740.10:FF:000005">
    <property type="entry name" value="Dynein light chain"/>
    <property type="match status" value="1"/>
</dbReference>
<evidence type="ECO:0000256" key="6">
    <source>
        <dbReference type="ARBA" id="ARBA00022816"/>
    </source>
</evidence>
<dbReference type="GO" id="GO:0005874">
    <property type="term" value="C:microtubule"/>
    <property type="evidence" value="ECO:0007669"/>
    <property type="project" value="UniProtKB-KW"/>
</dbReference>
<keyword evidence="10" id="KW-0505">Motor protein</keyword>
<keyword evidence="9" id="KW-0539">Nucleus</keyword>
<evidence type="ECO:0000256" key="10">
    <source>
        <dbReference type="RuleBase" id="RU365010"/>
    </source>
</evidence>
<evidence type="ECO:0000256" key="5">
    <source>
        <dbReference type="ARBA" id="ARBA00022701"/>
    </source>
</evidence>
<accession>A0A8J4T3M2</accession>
<comment type="similarity">
    <text evidence="10">Belongs to the dynein light chain family.</text>
</comment>
<dbReference type="SMART" id="SM01375">
    <property type="entry name" value="Dynein_light"/>
    <property type="match status" value="1"/>
</dbReference>
<dbReference type="PANTHER" id="PTHR11886:SF35">
    <property type="entry name" value="DYNEIN LIGHT CHAIN"/>
    <property type="match status" value="1"/>
</dbReference>
<keyword evidence="12" id="KW-1185">Reference proteome</keyword>
<dbReference type="GO" id="GO:0051028">
    <property type="term" value="P:mRNA transport"/>
    <property type="evidence" value="ECO:0007669"/>
    <property type="project" value="UniProtKB-KW"/>
</dbReference>
<evidence type="ECO:0000256" key="7">
    <source>
        <dbReference type="ARBA" id="ARBA00022927"/>
    </source>
</evidence>
<evidence type="ECO:0000256" key="9">
    <source>
        <dbReference type="ARBA" id="ARBA00023242"/>
    </source>
</evidence>
<reference evidence="11" key="1">
    <citation type="submission" date="2019-05" db="EMBL/GenBank/DDBJ databases">
        <title>Annotation for the trematode Paragonimus heterotremus.</title>
        <authorList>
            <person name="Choi Y.-J."/>
        </authorList>
    </citation>
    <scope>NUCLEOTIDE SEQUENCE</scope>
    <source>
        <strain evidence="11">LC</strain>
    </source>
</reference>
<sequence length="88" mass="10031">MDASQFVVRKTEMLESTQQDVITAVVEATQQYDTEKDVSAYVKKVFDKKYGPTWHCVVGHEYASFVSHLPGDFIYMDMGSVALLLFRC</sequence>
<dbReference type="GO" id="GO:0007017">
    <property type="term" value="P:microtubule-based process"/>
    <property type="evidence" value="ECO:0007669"/>
    <property type="project" value="InterPro"/>
</dbReference>
<keyword evidence="6" id="KW-0509">mRNA transport</keyword>
<dbReference type="GO" id="GO:0045505">
    <property type="term" value="F:dynein intermediate chain binding"/>
    <property type="evidence" value="ECO:0007669"/>
    <property type="project" value="TreeGrafter"/>
</dbReference>
<dbReference type="InterPro" id="IPR001372">
    <property type="entry name" value="Dynein_light_chain_typ-1/2"/>
</dbReference>
<keyword evidence="5 10" id="KW-0493">Microtubule</keyword>
<dbReference type="GO" id="GO:0015031">
    <property type="term" value="P:protein transport"/>
    <property type="evidence" value="ECO:0007669"/>
    <property type="project" value="UniProtKB-KW"/>
</dbReference>
<name>A0A8J4T3M2_9TREM</name>
<comment type="caution">
    <text evidence="11">The sequence shown here is derived from an EMBL/GenBank/DDBJ whole genome shotgun (WGS) entry which is preliminary data.</text>
</comment>
<evidence type="ECO:0000313" key="12">
    <source>
        <dbReference type="Proteomes" id="UP000748531"/>
    </source>
</evidence>
<evidence type="ECO:0000256" key="3">
    <source>
        <dbReference type="ARBA" id="ARBA00022448"/>
    </source>
</evidence>
<evidence type="ECO:0000256" key="1">
    <source>
        <dbReference type="ARBA" id="ARBA00004123"/>
    </source>
</evidence>
<dbReference type="InterPro" id="IPR037177">
    <property type="entry name" value="DLC_sf"/>
</dbReference>
<keyword evidence="10" id="KW-0243">Dynein</keyword>
<organism evidence="11 12">
    <name type="scientific">Paragonimus heterotremus</name>
    <dbReference type="NCBI Taxonomy" id="100268"/>
    <lineage>
        <taxon>Eukaryota</taxon>
        <taxon>Metazoa</taxon>
        <taxon>Spiralia</taxon>
        <taxon>Lophotrochozoa</taxon>
        <taxon>Platyhelminthes</taxon>
        <taxon>Trematoda</taxon>
        <taxon>Digenea</taxon>
        <taxon>Plagiorchiida</taxon>
        <taxon>Troglotremata</taxon>
        <taxon>Troglotrematidae</taxon>
        <taxon>Paragonimus</taxon>
    </lineage>
</organism>
<dbReference type="Proteomes" id="UP000748531">
    <property type="component" value="Unassembled WGS sequence"/>
</dbReference>
<dbReference type="OrthoDB" id="10033309at2759"/>
<dbReference type="EMBL" id="LUCH01001158">
    <property type="protein sequence ID" value="KAF5403550.1"/>
    <property type="molecule type" value="Genomic_DNA"/>
</dbReference>
<dbReference type="SUPFAM" id="SSF54648">
    <property type="entry name" value="DLC"/>
    <property type="match status" value="1"/>
</dbReference>
<comment type="subcellular location">
    <subcellularLocation>
        <location evidence="2 10">Cytoplasm</location>
        <location evidence="2 10">Cytoskeleton</location>
    </subcellularLocation>
    <subcellularLocation>
        <location evidence="1">Nucleus</location>
    </subcellularLocation>
</comment>
<protein>
    <recommendedName>
        <fullName evidence="10">Dynein light chain</fullName>
    </recommendedName>
</protein>
<dbReference type="PANTHER" id="PTHR11886">
    <property type="entry name" value="DYNEIN LIGHT CHAIN"/>
    <property type="match status" value="1"/>
</dbReference>
<keyword evidence="7" id="KW-0653">Protein transport</keyword>
<dbReference type="GO" id="GO:0005868">
    <property type="term" value="C:cytoplasmic dynein complex"/>
    <property type="evidence" value="ECO:0007669"/>
    <property type="project" value="TreeGrafter"/>
</dbReference>
<evidence type="ECO:0000256" key="2">
    <source>
        <dbReference type="ARBA" id="ARBA00004245"/>
    </source>
</evidence>
<keyword evidence="3" id="KW-0813">Transport</keyword>
<dbReference type="GO" id="GO:0005634">
    <property type="term" value="C:nucleus"/>
    <property type="evidence" value="ECO:0007669"/>
    <property type="project" value="UniProtKB-SubCell"/>
</dbReference>
<evidence type="ECO:0000256" key="4">
    <source>
        <dbReference type="ARBA" id="ARBA00022490"/>
    </source>
</evidence>
<dbReference type="Gene3D" id="3.30.740.10">
    <property type="entry name" value="Protein Inhibitor Of Neuronal Nitric Oxide Synthase"/>
    <property type="match status" value="1"/>
</dbReference>
<dbReference type="Pfam" id="PF01221">
    <property type="entry name" value="Dynein_light"/>
    <property type="match status" value="1"/>
</dbReference>
<evidence type="ECO:0000256" key="8">
    <source>
        <dbReference type="ARBA" id="ARBA00023212"/>
    </source>
</evidence>
<evidence type="ECO:0000313" key="11">
    <source>
        <dbReference type="EMBL" id="KAF5403550.1"/>
    </source>
</evidence>
<keyword evidence="8 10" id="KW-0206">Cytoskeleton</keyword>
<keyword evidence="4 10" id="KW-0963">Cytoplasm</keyword>
<gene>
    <name evidence="11" type="ORF">PHET_03167</name>
</gene>